<evidence type="ECO:0000256" key="3">
    <source>
        <dbReference type="ARBA" id="ARBA00013109"/>
    </source>
</evidence>
<evidence type="ECO:0000256" key="1">
    <source>
        <dbReference type="ARBA" id="ARBA00004772"/>
    </source>
</evidence>
<dbReference type="GO" id="GO:0006780">
    <property type="term" value="P:uroporphyrinogen III biosynthetic process"/>
    <property type="evidence" value="ECO:0007669"/>
    <property type="project" value="UniProtKB-UniRule"/>
</dbReference>
<comment type="similarity">
    <text evidence="2 9">Belongs to the uroporphyrinogen-III synthase family.</text>
</comment>
<dbReference type="InterPro" id="IPR039793">
    <property type="entry name" value="UROS/Hem4"/>
</dbReference>
<reference evidence="12 13" key="1">
    <citation type="journal article" date="2014" name="Int. J. Syst. Evol. Microbiol.">
        <title>Complete genome sequence of Corynebacterium casei LMG S-19264T (=DSM 44701T), isolated from a smear-ripened cheese.</title>
        <authorList>
            <consortium name="US DOE Joint Genome Institute (JGI-PGF)"/>
            <person name="Walter F."/>
            <person name="Albersmeier A."/>
            <person name="Kalinowski J."/>
            <person name="Ruckert C."/>
        </authorList>
    </citation>
    <scope>NUCLEOTIDE SEQUENCE [LARGE SCALE GENOMIC DNA]</scope>
    <source>
        <strain evidence="12 13">CCM 8669</strain>
    </source>
</reference>
<dbReference type="Pfam" id="PF02602">
    <property type="entry name" value="HEM4"/>
    <property type="match status" value="1"/>
</dbReference>
<proteinExistence type="inferred from homology"/>
<dbReference type="SUPFAM" id="SSF69618">
    <property type="entry name" value="HemD-like"/>
    <property type="match status" value="1"/>
</dbReference>
<evidence type="ECO:0000256" key="6">
    <source>
        <dbReference type="ARBA" id="ARBA00037589"/>
    </source>
</evidence>
<dbReference type="PANTHER" id="PTHR38042:SF1">
    <property type="entry name" value="UROPORPHYRINOGEN-III SYNTHASE, CHLOROPLASTIC"/>
    <property type="match status" value="1"/>
</dbReference>
<evidence type="ECO:0000256" key="10">
    <source>
        <dbReference type="SAM" id="MobiDB-lite"/>
    </source>
</evidence>
<comment type="function">
    <text evidence="6 9">Catalyzes cyclization of the linear tetrapyrrole, hydroxymethylbilane, to the macrocyclic uroporphyrinogen III.</text>
</comment>
<evidence type="ECO:0000256" key="9">
    <source>
        <dbReference type="RuleBase" id="RU366031"/>
    </source>
</evidence>
<dbReference type="Gene3D" id="3.40.50.10090">
    <property type="match status" value="2"/>
</dbReference>
<evidence type="ECO:0000259" key="11">
    <source>
        <dbReference type="Pfam" id="PF02602"/>
    </source>
</evidence>
<keyword evidence="4 9" id="KW-0456">Lyase</keyword>
<evidence type="ECO:0000256" key="8">
    <source>
        <dbReference type="ARBA" id="ARBA00048617"/>
    </source>
</evidence>
<evidence type="ECO:0000256" key="4">
    <source>
        <dbReference type="ARBA" id="ARBA00023239"/>
    </source>
</evidence>
<dbReference type="AlphaFoldDB" id="A0A917IPX9"/>
<comment type="caution">
    <text evidence="12">The sequence shown here is derived from an EMBL/GenBank/DDBJ whole genome shotgun (WGS) entry which is preliminary data.</text>
</comment>
<name>A0A917IPX9_9MICC</name>
<evidence type="ECO:0000313" key="13">
    <source>
        <dbReference type="Proteomes" id="UP000600171"/>
    </source>
</evidence>
<protein>
    <recommendedName>
        <fullName evidence="7 9">Uroporphyrinogen-III synthase</fullName>
        <ecNumber evidence="3 9">4.2.1.75</ecNumber>
    </recommendedName>
</protein>
<evidence type="ECO:0000256" key="7">
    <source>
        <dbReference type="ARBA" id="ARBA00040167"/>
    </source>
</evidence>
<comment type="pathway">
    <text evidence="1 9">Porphyrin-containing compound metabolism; protoporphyrin-IX biosynthesis; coproporphyrinogen-III from 5-aminolevulinate: step 3/4.</text>
</comment>
<dbReference type="EMBL" id="BMDC01000001">
    <property type="protein sequence ID" value="GGH59766.1"/>
    <property type="molecule type" value="Genomic_DNA"/>
</dbReference>
<dbReference type="InterPro" id="IPR036108">
    <property type="entry name" value="4pyrrol_syn_uPrphyn_synt_sf"/>
</dbReference>
<gene>
    <name evidence="12" type="ORF">GCM10007359_07280</name>
</gene>
<evidence type="ECO:0000313" key="12">
    <source>
        <dbReference type="EMBL" id="GGH59766.1"/>
    </source>
</evidence>
<feature type="domain" description="Tetrapyrrole biosynthesis uroporphyrinogen III synthase" evidence="11">
    <location>
        <begin position="31"/>
        <end position="250"/>
    </location>
</feature>
<keyword evidence="5 9" id="KW-0627">Porphyrin biosynthesis</keyword>
<dbReference type="InterPro" id="IPR003754">
    <property type="entry name" value="4pyrrol_synth_uPrphyn_synth"/>
</dbReference>
<accession>A0A917IPX9</accession>
<dbReference type="Proteomes" id="UP000600171">
    <property type="component" value="Unassembled WGS sequence"/>
</dbReference>
<dbReference type="CDD" id="cd06578">
    <property type="entry name" value="HemD"/>
    <property type="match status" value="1"/>
</dbReference>
<dbReference type="PANTHER" id="PTHR38042">
    <property type="entry name" value="UROPORPHYRINOGEN-III SYNTHASE, CHLOROPLASTIC"/>
    <property type="match status" value="1"/>
</dbReference>
<feature type="region of interest" description="Disordered" evidence="10">
    <location>
        <begin position="256"/>
        <end position="280"/>
    </location>
</feature>
<dbReference type="GO" id="GO:0004852">
    <property type="term" value="F:uroporphyrinogen-III synthase activity"/>
    <property type="evidence" value="ECO:0007669"/>
    <property type="project" value="UniProtKB-UniRule"/>
</dbReference>
<dbReference type="EC" id="4.2.1.75" evidence="3 9"/>
<keyword evidence="13" id="KW-1185">Reference proteome</keyword>
<evidence type="ECO:0000256" key="5">
    <source>
        <dbReference type="ARBA" id="ARBA00023244"/>
    </source>
</evidence>
<comment type="catalytic activity">
    <reaction evidence="8 9">
        <text>hydroxymethylbilane = uroporphyrinogen III + H2O</text>
        <dbReference type="Rhea" id="RHEA:18965"/>
        <dbReference type="ChEBI" id="CHEBI:15377"/>
        <dbReference type="ChEBI" id="CHEBI:57308"/>
        <dbReference type="ChEBI" id="CHEBI:57845"/>
        <dbReference type="EC" id="4.2.1.75"/>
    </reaction>
</comment>
<organism evidence="12 13">
    <name type="scientific">Rothia aerolata</name>
    <dbReference type="NCBI Taxonomy" id="1812262"/>
    <lineage>
        <taxon>Bacteria</taxon>
        <taxon>Bacillati</taxon>
        <taxon>Actinomycetota</taxon>
        <taxon>Actinomycetes</taxon>
        <taxon>Micrococcales</taxon>
        <taxon>Micrococcaceae</taxon>
        <taxon>Rothia</taxon>
    </lineage>
</organism>
<sequence length="280" mass="28789">MTSAPRFLVTRSPTKAQALVGELLTLLPDAKVDCAPLQQAVYLAPQEIEPADFAAAWVTFSSANGVAGLACWAESRGTTLVRLLAPAKVASVGSATADALARHGVAVDFQPSVSDAAHLARELPLAETKTVVSILGATARPHLVRDLRARGAQVATAVVYDMADYPADSPLVAEEQPAGTVALSLEEARRHLTDYTAIAATAPSLLKKLVAGLPPHTLPPVVAIGATTAATARELGLRVGVSASPGPGDLARALYEQLRSPSAEGPLPGQPPSNARPDAS</sequence>
<dbReference type="GO" id="GO:0006782">
    <property type="term" value="P:protoporphyrinogen IX biosynthetic process"/>
    <property type="evidence" value="ECO:0007669"/>
    <property type="project" value="UniProtKB-UniRule"/>
</dbReference>
<evidence type="ECO:0000256" key="2">
    <source>
        <dbReference type="ARBA" id="ARBA00008133"/>
    </source>
</evidence>